<dbReference type="AlphaFoldDB" id="C0PLK5"/>
<proteinExistence type="evidence at transcript level"/>
<name>C0PLK5_MAIZE</name>
<reference evidence="1" key="1">
    <citation type="journal article" date="2009" name="PLoS Genet.">
        <title>Sequencing, mapping, and analysis of 27,455 maize full-length cDNAs.</title>
        <authorList>
            <person name="Soderlund C."/>
            <person name="Descour A."/>
            <person name="Kudrna D."/>
            <person name="Bomhoff M."/>
            <person name="Boyd L."/>
            <person name="Currie J."/>
            <person name="Angelova A."/>
            <person name="Collura K."/>
            <person name="Wissotski M."/>
            <person name="Ashley E."/>
            <person name="Morrow D."/>
            <person name="Fernandes J."/>
            <person name="Walbot V."/>
            <person name="Yu Y."/>
        </authorList>
    </citation>
    <scope>NUCLEOTIDE SEQUENCE</scope>
    <source>
        <strain evidence="1">B73</strain>
    </source>
</reference>
<organism evidence="1">
    <name type="scientific">Zea mays</name>
    <name type="common">Maize</name>
    <dbReference type="NCBI Taxonomy" id="4577"/>
    <lineage>
        <taxon>Eukaryota</taxon>
        <taxon>Viridiplantae</taxon>
        <taxon>Streptophyta</taxon>
        <taxon>Embryophyta</taxon>
        <taxon>Tracheophyta</taxon>
        <taxon>Spermatophyta</taxon>
        <taxon>Magnoliopsida</taxon>
        <taxon>Liliopsida</taxon>
        <taxon>Poales</taxon>
        <taxon>Poaceae</taxon>
        <taxon>PACMAD clade</taxon>
        <taxon>Panicoideae</taxon>
        <taxon>Andropogonodae</taxon>
        <taxon>Andropogoneae</taxon>
        <taxon>Tripsacinae</taxon>
        <taxon>Zea</taxon>
    </lineage>
</organism>
<reference evidence="1" key="2">
    <citation type="submission" date="2012-06" db="EMBL/GenBank/DDBJ databases">
        <authorList>
            <person name="Yu Y."/>
            <person name="Currie J."/>
            <person name="Lomeli R."/>
            <person name="Angelova A."/>
            <person name="Collura K."/>
            <person name="Wissotski M."/>
            <person name="Campos D."/>
            <person name="Kudrna D."/>
            <person name="Golser W."/>
            <person name="Ashely E."/>
            <person name="Descour A."/>
            <person name="Fernandes J."/>
            <person name="Soderlund C."/>
            <person name="Walbot V."/>
        </authorList>
    </citation>
    <scope>NUCLEOTIDE SEQUENCE</scope>
    <source>
        <strain evidence="1">B73</strain>
    </source>
</reference>
<sequence>MSIFERSSHAAVPSRVFLNSGMLWSSRNCNLDQSTRHDFGTTSGLLLQQLPATFLLSPPWQWLPGTGSEPWSRAWEGWPAESKVISGWSPVAAAARKVDGIGPDSAALGRIPAVWQRSACL</sequence>
<accession>C0PLK5</accession>
<evidence type="ECO:0000313" key="1">
    <source>
        <dbReference type="EMBL" id="ACN36071.1"/>
    </source>
</evidence>
<protein>
    <submittedName>
        <fullName evidence="1">Uncharacterized protein</fullName>
    </submittedName>
</protein>
<dbReference type="EMBL" id="BT069174">
    <property type="protein sequence ID" value="ACN36071.1"/>
    <property type="molecule type" value="mRNA"/>
</dbReference>